<dbReference type="Proteomes" id="UP001232973">
    <property type="component" value="Unassembled WGS sequence"/>
</dbReference>
<evidence type="ECO:0000313" key="4">
    <source>
        <dbReference type="EMBL" id="MDQ0188479.1"/>
    </source>
</evidence>
<reference evidence="4 5" key="1">
    <citation type="submission" date="2023-07" db="EMBL/GenBank/DDBJ databases">
        <title>Genomic Encyclopedia of Type Strains, Phase IV (KMG-IV): sequencing the most valuable type-strain genomes for metagenomic binning, comparative biology and taxonomic classification.</title>
        <authorList>
            <person name="Goeker M."/>
        </authorList>
    </citation>
    <scope>NUCLEOTIDE SEQUENCE [LARGE SCALE GENOMIC DNA]</scope>
    <source>
        <strain evidence="4 5">DSM 4006</strain>
    </source>
</reference>
<protein>
    <submittedName>
        <fullName evidence="4">Spore germination protein</fullName>
    </submittedName>
</protein>
<evidence type="ECO:0000259" key="3">
    <source>
        <dbReference type="Pfam" id="PF20769"/>
    </source>
</evidence>
<dbReference type="RefSeq" id="WP_274455879.1">
    <property type="nucleotide sequence ID" value="NZ_CP067097.1"/>
</dbReference>
<feature type="domain" description="Sporulation protein YpeB PepSY1 and PepSY2" evidence="2">
    <location>
        <begin position="229"/>
        <end position="384"/>
    </location>
</feature>
<keyword evidence="5" id="KW-1185">Reference proteome</keyword>
<dbReference type="Pfam" id="PF20769">
    <property type="entry name" value="YPEB_N"/>
    <property type="match status" value="1"/>
</dbReference>
<keyword evidence="1" id="KW-0472">Membrane</keyword>
<evidence type="ECO:0000256" key="1">
    <source>
        <dbReference type="SAM" id="Phobius"/>
    </source>
</evidence>
<dbReference type="EMBL" id="JAUSTP010000001">
    <property type="protein sequence ID" value="MDQ0188479.1"/>
    <property type="molecule type" value="Genomic_DNA"/>
</dbReference>
<dbReference type="InterPro" id="IPR014239">
    <property type="entry name" value="YpeB_PepSY1-2"/>
</dbReference>
<dbReference type="InterPro" id="IPR048402">
    <property type="entry name" value="YpeB_N"/>
</dbReference>
<organism evidence="4 5">
    <name type="scientific">Alicyclobacillus cycloheptanicus</name>
    <dbReference type="NCBI Taxonomy" id="1457"/>
    <lineage>
        <taxon>Bacteria</taxon>
        <taxon>Bacillati</taxon>
        <taxon>Bacillota</taxon>
        <taxon>Bacilli</taxon>
        <taxon>Bacillales</taxon>
        <taxon>Alicyclobacillaceae</taxon>
        <taxon>Alicyclobacillus</taxon>
    </lineage>
</organism>
<evidence type="ECO:0000313" key="5">
    <source>
        <dbReference type="Proteomes" id="UP001232973"/>
    </source>
</evidence>
<gene>
    <name evidence="4" type="ORF">J2S03_000283</name>
</gene>
<proteinExistence type="predicted"/>
<dbReference type="Pfam" id="PF14620">
    <property type="entry name" value="YPEB_PepSY1-2"/>
    <property type="match status" value="1"/>
</dbReference>
<evidence type="ECO:0000259" key="2">
    <source>
        <dbReference type="Pfam" id="PF14620"/>
    </source>
</evidence>
<accession>A0ABT9XEH3</accession>
<name>A0ABT9XEH3_9BACL</name>
<keyword evidence="1" id="KW-1133">Transmembrane helix</keyword>
<comment type="caution">
    <text evidence="4">The sequence shown here is derived from an EMBL/GenBank/DDBJ whole genome shotgun (WGS) entry which is preliminary data.</text>
</comment>
<feature type="transmembrane region" description="Helical" evidence="1">
    <location>
        <begin position="7"/>
        <end position="28"/>
    </location>
</feature>
<keyword evidence="1" id="KW-0812">Transmembrane</keyword>
<feature type="domain" description="Sporulation protein YpeB N-terminal" evidence="3">
    <location>
        <begin position="33"/>
        <end position="165"/>
    </location>
</feature>
<sequence>MRIHRTTWIALPIVALVVVGAGTGWWGYDQHQQRQAMAVHLENTYNGAYQAFVSDLEQLHNELGKAIVTGDAATYRTRLQNIARFSDAADAELSRIPVNVLPDGQIKTFTSHVGAYARTQLLTNPTPNAKARAQLDTDFGNTGTLVKKLQQLQPSVGTATASWVETLGLNKSSLPWARPVSGAAGSTPGTGAFVGNATSAHTRQTFVDGLKNLDAAAAKWNQASAAAAPTKPMVTGPRITSQEAVRTMAQLTGWTQSKPWQAAPSKAGANPPVYFVSGQTPAGNVYGKVTQRGGHVLTFHLNQTIGSKTNIDVVQAEQKAAAWLKQRGYGAFVPASTSRFDHTLYVTLSPTYRGTPVIDRTITLQIALDTGKVVGYEATPYYAHPMTAVPARRYTAQQLEKRLSPAFRVREEEPVIAFDTNQQAQPAVAFYGTSHGESYQILMNANSGQEMRNTQLTNHL</sequence>